<evidence type="ECO:0000313" key="2">
    <source>
        <dbReference type="EMBL" id="VDO53850.1"/>
    </source>
</evidence>
<reference evidence="4" key="1">
    <citation type="submission" date="2017-02" db="UniProtKB">
        <authorList>
            <consortium name="WormBaseParasite"/>
        </authorList>
    </citation>
    <scope>IDENTIFICATION</scope>
</reference>
<dbReference type="PROSITE" id="PS51199">
    <property type="entry name" value="SF4_HELICASE"/>
    <property type="match status" value="1"/>
</dbReference>
<dbReference type="PANTHER" id="PTHR12873">
    <property type="entry name" value="T7-LIKE MITOCHONDRIAL DNA HELICASE"/>
    <property type="match status" value="1"/>
</dbReference>
<dbReference type="AlphaFoldDB" id="A0A0N4WT32"/>
<dbReference type="PANTHER" id="PTHR12873:SF0">
    <property type="entry name" value="TWINKLE MTDNA HELICASE"/>
    <property type="match status" value="1"/>
</dbReference>
<accession>A0A0N4WT32</accession>
<dbReference type="OrthoDB" id="275278at2759"/>
<gene>
    <name evidence="2" type="ORF">HPLM_LOCUS14721</name>
</gene>
<reference evidence="2 3" key="2">
    <citation type="submission" date="2018-11" db="EMBL/GenBank/DDBJ databases">
        <authorList>
            <consortium name="Pathogen Informatics"/>
        </authorList>
    </citation>
    <scope>NUCLEOTIDE SEQUENCE [LARGE SCALE GENOMIC DNA]</scope>
    <source>
        <strain evidence="2 3">MHpl1</strain>
    </source>
</reference>
<dbReference type="InterPro" id="IPR027032">
    <property type="entry name" value="Twinkle-like"/>
</dbReference>
<evidence type="ECO:0000259" key="1">
    <source>
        <dbReference type="PROSITE" id="PS51199"/>
    </source>
</evidence>
<dbReference type="InterPro" id="IPR007694">
    <property type="entry name" value="DNA_helicase_DnaB-like_C"/>
</dbReference>
<dbReference type="STRING" id="6290.A0A0N4WT32"/>
<dbReference type="Gene3D" id="3.40.50.300">
    <property type="entry name" value="P-loop containing nucleotide triphosphate hydrolases"/>
    <property type="match status" value="1"/>
</dbReference>
<dbReference type="WBParaSite" id="HPLM_0001472901-mRNA-1">
    <property type="protein sequence ID" value="HPLM_0001472901-mRNA-1"/>
    <property type="gene ID" value="HPLM_0001472901"/>
</dbReference>
<dbReference type="InterPro" id="IPR027417">
    <property type="entry name" value="P-loop_NTPase"/>
</dbReference>
<proteinExistence type="predicted"/>
<dbReference type="GO" id="GO:0005739">
    <property type="term" value="C:mitochondrion"/>
    <property type="evidence" value="ECO:0007669"/>
    <property type="project" value="TreeGrafter"/>
</dbReference>
<dbReference type="Proteomes" id="UP000268014">
    <property type="component" value="Unassembled WGS sequence"/>
</dbReference>
<dbReference type="EMBL" id="UZAF01018676">
    <property type="protein sequence ID" value="VDO53850.1"/>
    <property type="molecule type" value="Genomic_DNA"/>
</dbReference>
<name>A0A0N4WT32_HAEPC</name>
<feature type="domain" description="SF4 helicase" evidence="1">
    <location>
        <begin position="1"/>
        <end position="99"/>
    </location>
</feature>
<dbReference type="GO" id="GO:0006264">
    <property type="term" value="P:mitochondrial DNA replication"/>
    <property type="evidence" value="ECO:0007669"/>
    <property type="project" value="TreeGrafter"/>
</dbReference>
<protein>
    <submittedName>
        <fullName evidence="4">SF4 helicase domain-containing protein</fullName>
    </submittedName>
</protein>
<evidence type="ECO:0000313" key="3">
    <source>
        <dbReference type="Proteomes" id="UP000268014"/>
    </source>
</evidence>
<dbReference type="GO" id="GO:0005524">
    <property type="term" value="F:ATP binding"/>
    <property type="evidence" value="ECO:0007669"/>
    <property type="project" value="InterPro"/>
</dbReference>
<organism evidence="4">
    <name type="scientific">Haemonchus placei</name>
    <name type="common">Barber's pole worm</name>
    <dbReference type="NCBI Taxonomy" id="6290"/>
    <lineage>
        <taxon>Eukaryota</taxon>
        <taxon>Metazoa</taxon>
        <taxon>Ecdysozoa</taxon>
        <taxon>Nematoda</taxon>
        <taxon>Chromadorea</taxon>
        <taxon>Rhabditida</taxon>
        <taxon>Rhabditina</taxon>
        <taxon>Rhabditomorpha</taxon>
        <taxon>Strongyloidea</taxon>
        <taxon>Trichostrongylidae</taxon>
        <taxon>Haemonchus</taxon>
    </lineage>
</organism>
<dbReference type="GO" id="GO:0043139">
    <property type="term" value="F:5'-3' DNA helicase activity"/>
    <property type="evidence" value="ECO:0007669"/>
    <property type="project" value="InterPro"/>
</dbReference>
<dbReference type="GO" id="GO:0003697">
    <property type="term" value="F:single-stranded DNA binding"/>
    <property type="evidence" value="ECO:0007669"/>
    <property type="project" value="InterPro"/>
</dbReference>
<dbReference type="SUPFAM" id="SSF52540">
    <property type="entry name" value="P-loop containing nucleoside triphosphate hydrolases"/>
    <property type="match status" value="1"/>
</dbReference>
<sequence length="101" mass="11532">MRNLATQYGAHVTMVVHPVKTDGDGDLDILHLGGSCSVTQEADNVLTIQRRRDDRDRGKIRKFLYISKNRYGGRKVEIDQLEMVFQPTTYSHTMIDHSAKN</sequence>
<evidence type="ECO:0000313" key="4">
    <source>
        <dbReference type="WBParaSite" id="HPLM_0001472901-mRNA-1"/>
    </source>
</evidence>
<keyword evidence="3" id="KW-1185">Reference proteome</keyword>